<reference evidence="1" key="1">
    <citation type="submission" date="2021-06" db="EMBL/GenBank/DDBJ databases">
        <authorList>
            <person name="Kallberg Y."/>
            <person name="Tangrot J."/>
            <person name="Rosling A."/>
        </authorList>
    </citation>
    <scope>NUCLEOTIDE SEQUENCE</scope>
    <source>
        <strain evidence="1">CL356</strain>
    </source>
</reference>
<feature type="non-terminal residue" evidence="1">
    <location>
        <position position="1"/>
    </location>
</feature>
<protein>
    <submittedName>
        <fullName evidence="1">3438_t:CDS:1</fullName>
    </submittedName>
</protein>
<accession>A0ACA9Q5V7</accession>
<evidence type="ECO:0000313" key="2">
    <source>
        <dbReference type="Proteomes" id="UP000789525"/>
    </source>
</evidence>
<sequence length="65" mass="7353">WPSAVMQDWKARDTSNGHPSWILSDHPTAPFTFFIGTSDHTEPIDWAPIFVLSYSSPLNLRTVPL</sequence>
<proteinExistence type="predicted"/>
<comment type="caution">
    <text evidence="1">The sequence shown here is derived from an EMBL/GenBank/DDBJ whole genome shotgun (WGS) entry which is preliminary data.</text>
</comment>
<dbReference type="EMBL" id="CAJVPT010044518">
    <property type="protein sequence ID" value="CAG8734452.1"/>
    <property type="molecule type" value="Genomic_DNA"/>
</dbReference>
<keyword evidence="2" id="KW-1185">Reference proteome</keyword>
<organism evidence="1 2">
    <name type="scientific">Acaulospora colombiana</name>
    <dbReference type="NCBI Taxonomy" id="27376"/>
    <lineage>
        <taxon>Eukaryota</taxon>
        <taxon>Fungi</taxon>
        <taxon>Fungi incertae sedis</taxon>
        <taxon>Mucoromycota</taxon>
        <taxon>Glomeromycotina</taxon>
        <taxon>Glomeromycetes</taxon>
        <taxon>Diversisporales</taxon>
        <taxon>Acaulosporaceae</taxon>
        <taxon>Acaulospora</taxon>
    </lineage>
</organism>
<evidence type="ECO:0000313" key="1">
    <source>
        <dbReference type="EMBL" id="CAG8734452.1"/>
    </source>
</evidence>
<name>A0ACA9Q5V7_9GLOM</name>
<dbReference type="Proteomes" id="UP000789525">
    <property type="component" value="Unassembled WGS sequence"/>
</dbReference>
<gene>
    <name evidence="1" type="ORF">ACOLOM_LOCUS11824</name>
</gene>